<protein>
    <recommendedName>
        <fullName evidence="8">Major facilitator superfamily (MFS) profile domain-containing protein</fullName>
    </recommendedName>
</protein>
<feature type="transmembrane region" description="Helical" evidence="7">
    <location>
        <begin position="118"/>
        <end position="136"/>
    </location>
</feature>
<feature type="transmembrane region" description="Helical" evidence="7">
    <location>
        <begin position="562"/>
        <end position="581"/>
    </location>
</feature>
<keyword evidence="4 7" id="KW-0812">Transmembrane</keyword>
<feature type="transmembrane region" description="Helical" evidence="7">
    <location>
        <begin position="204"/>
        <end position="229"/>
    </location>
</feature>
<feature type="transmembrane region" description="Helical" evidence="7">
    <location>
        <begin position="241"/>
        <end position="259"/>
    </location>
</feature>
<organism evidence="9 10">
    <name type="scientific">Wickerhamomyces pijperi</name>
    <name type="common">Yeast</name>
    <name type="synonym">Pichia pijperi</name>
    <dbReference type="NCBI Taxonomy" id="599730"/>
    <lineage>
        <taxon>Eukaryota</taxon>
        <taxon>Fungi</taxon>
        <taxon>Dikarya</taxon>
        <taxon>Ascomycota</taxon>
        <taxon>Saccharomycotina</taxon>
        <taxon>Saccharomycetes</taxon>
        <taxon>Phaffomycetales</taxon>
        <taxon>Wickerhamomycetaceae</taxon>
        <taxon>Wickerhamomyces</taxon>
    </lineage>
</organism>
<feature type="transmembrane region" description="Helical" evidence="7">
    <location>
        <begin position="350"/>
        <end position="370"/>
    </location>
</feature>
<accession>A0A9P8TD92</accession>
<reference evidence="9" key="2">
    <citation type="submission" date="2021-01" db="EMBL/GenBank/DDBJ databases">
        <authorList>
            <person name="Schikora-Tamarit M.A."/>
        </authorList>
    </citation>
    <scope>NUCLEOTIDE SEQUENCE</scope>
    <source>
        <strain evidence="9">CBS2887</strain>
    </source>
</reference>
<keyword evidence="6 7" id="KW-0472">Membrane</keyword>
<dbReference type="InterPro" id="IPR036259">
    <property type="entry name" value="MFS_trans_sf"/>
</dbReference>
<feature type="domain" description="Major facilitator superfamily (MFS) profile" evidence="8">
    <location>
        <begin position="83"/>
        <end position="586"/>
    </location>
</feature>
<feature type="transmembrane region" description="Helical" evidence="7">
    <location>
        <begin position="390"/>
        <end position="407"/>
    </location>
</feature>
<comment type="caution">
    <text evidence="9">The sequence shown here is derived from an EMBL/GenBank/DDBJ whole genome shotgun (WGS) entry which is preliminary data.</text>
</comment>
<proteinExistence type="inferred from homology"/>
<dbReference type="AlphaFoldDB" id="A0A9P8TD92"/>
<dbReference type="Pfam" id="PF07690">
    <property type="entry name" value="MFS_1"/>
    <property type="match status" value="1"/>
</dbReference>
<dbReference type="GO" id="GO:0015174">
    <property type="term" value="F:basic amino acid transmembrane transporter activity"/>
    <property type="evidence" value="ECO:0007669"/>
    <property type="project" value="TreeGrafter"/>
</dbReference>
<feature type="transmembrane region" description="Helical" evidence="7">
    <location>
        <begin position="483"/>
        <end position="503"/>
    </location>
</feature>
<feature type="transmembrane region" description="Helical" evidence="7">
    <location>
        <begin position="419"/>
        <end position="439"/>
    </location>
</feature>
<comment type="similarity">
    <text evidence="2">Belongs to the major facilitator superfamily.</text>
</comment>
<dbReference type="Proteomes" id="UP000774326">
    <property type="component" value="Unassembled WGS sequence"/>
</dbReference>
<evidence type="ECO:0000256" key="5">
    <source>
        <dbReference type="ARBA" id="ARBA00022989"/>
    </source>
</evidence>
<dbReference type="PANTHER" id="PTHR23501:SF191">
    <property type="entry name" value="VACUOLAR BASIC AMINO ACID TRANSPORTER 4"/>
    <property type="match status" value="1"/>
</dbReference>
<evidence type="ECO:0000256" key="1">
    <source>
        <dbReference type="ARBA" id="ARBA00004127"/>
    </source>
</evidence>
<dbReference type="SUPFAM" id="SSF103473">
    <property type="entry name" value="MFS general substrate transporter"/>
    <property type="match status" value="1"/>
</dbReference>
<keyword evidence="10" id="KW-1185">Reference proteome</keyword>
<dbReference type="GO" id="GO:0000329">
    <property type="term" value="C:fungal-type vacuole membrane"/>
    <property type="evidence" value="ECO:0007669"/>
    <property type="project" value="TreeGrafter"/>
</dbReference>
<evidence type="ECO:0000313" key="10">
    <source>
        <dbReference type="Proteomes" id="UP000774326"/>
    </source>
</evidence>
<reference evidence="9" key="1">
    <citation type="journal article" date="2021" name="Open Biol.">
        <title>Shared evolutionary footprints suggest mitochondrial oxidative damage underlies multiple complex I losses in fungi.</title>
        <authorList>
            <person name="Schikora-Tamarit M.A."/>
            <person name="Marcet-Houben M."/>
            <person name="Nosek J."/>
            <person name="Gabaldon T."/>
        </authorList>
    </citation>
    <scope>NUCLEOTIDE SEQUENCE</scope>
    <source>
        <strain evidence="9">CBS2887</strain>
    </source>
</reference>
<dbReference type="GO" id="GO:0012505">
    <property type="term" value="C:endomembrane system"/>
    <property type="evidence" value="ECO:0007669"/>
    <property type="project" value="UniProtKB-SubCell"/>
</dbReference>
<feature type="transmembrane region" description="Helical" evidence="7">
    <location>
        <begin position="148"/>
        <end position="167"/>
    </location>
</feature>
<dbReference type="InterPro" id="IPR020846">
    <property type="entry name" value="MFS_dom"/>
</dbReference>
<evidence type="ECO:0000259" key="8">
    <source>
        <dbReference type="PROSITE" id="PS50850"/>
    </source>
</evidence>
<dbReference type="PANTHER" id="PTHR23501">
    <property type="entry name" value="MAJOR FACILITATOR SUPERFAMILY"/>
    <property type="match status" value="1"/>
</dbReference>
<feature type="transmembrane region" description="Helical" evidence="7">
    <location>
        <begin position="312"/>
        <end position="329"/>
    </location>
</feature>
<sequence length="592" mass="64315">MSEDNSSPTEDTSLLIRPIDTKILDTTSGVEGFVADEVEQAEREIQRQQPHKTYTTDLERQISATDSTEVEEEPLSVTKTRIVIASMYVGIFLAALDSTIVTTLVTHISSEFNSLEKLPWIATSYLLSSTTCQPLYGKISDIFGRRCVLIFCNLTFMIGCFLCAIAPTVDWLIFGRLVSGIGGAGLTSLSSITTSDLIPLKERGIYQGLGNVNFGVGTATGALIGGLFASTPALGGWRGAFWVQVPISLASLVSIYLLLHLPKNSIGYGSNEDVCGKLQSIDWLGSFTLVSFLLLFLFGSSLGGKEIPFDSLTFKLIVIGTVLLLYAFIKAELAAKNPILPVRFMTIPTVVGVSLSNFFLSMSTFTLFFMVPVYFSAVLNLDARQIGDRFAPNFLSTISGSLGAGLYMKRTGKYRQMIILASFISVAGVYRVVCLSPSYTVFEQYILFICPGIGGSIVITATLLALIAAVPHKHQAATTSISYLFRSCGSTLGVSVGSAIFNWKLSSELLDRVLQFQGEKYDRAFLLDIVEHAIHSTEYVHAGAPEFVRQALVDSFSAAAKLTFQFCLASTVFALASVFLIKEHVLHGSIKR</sequence>
<dbReference type="Gene3D" id="1.20.1720.10">
    <property type="entry name" value="Multidrug resistance protein D"/>
    <property type="match status" value="1"/>
</dbReference>
<dbReference type="Gene3D" id="1.20.1250.20">
    <property type="entry name" value="MFS general substrate transporter like domains"/>
    <property type="match status" value="1"/>
</dbReference>
<dbReference type="InterPro" id="IPR011701">
    <property type="entry name" value="MFS"/>
</dbReference>
<feature type="transmembrane region" description="Helical" evidence="7">
    <location>
        <begin position="280"/>
        <end position="300"/>
    </location>
</feature>
<comment type="subcellular location">
    <subcellularLocation>
        <location evidence="1">Endomembrane system</location>
        <topology evidence="1">Multi-pass membrane protein</topology>
    </subcellularLocation>
</comment>
<keyword evidence="5 7" id="KW-1133">Transmembrane helix</keyword>
<evidence type="ECO:0000256" key="2">
    <source>
        <dbReference type="ARBA" id="ARBA00008335"/>
    </source>
</evidence>
<evidence type="ECO:0000256" key="4">
    <source>
        <dbReference type="ARBA" id="ARBA00022692"/>
    </source>
</evidence>
<feature type="transmembrane region" description="Helical" evidence="7">
    <location>
        <begin position="445"/>
        <end position="471"/>
    </location>
</feature>
<feature type="transmembrane region" description="Helical" evidence="7">
    <location>
        <begin position="82"/>
        <end position="106"/>
    </location>
</feature>
<evidence type="ECO:0000313" key="9">
    <source>
        <dbReference type="EMBL" id="KAH3674270.1"/>
    </source>
</evidence>
<dbReference type="EMBL" id="JAEUBG010005542">
    <property type="protein sequence ID" value="KAH3674270.1"/>
    <property type="molecule type" value="Genomic_DNA"/>
</dbReference>
<feature type="transmembrane region" description="Helical" evidence="7">
    <location>
        <begin position="173"/>
        <end position="192"/>
    </location>
</feature>
<dbReference type="CDD" id="cd17502">
    <property type="entry name" value="MFS_Azr1_MDR_like"/>
    <property type="match status" value="1"/>
</dbReference>
<dbReference type="OrthoDB" id="3437016at2759"/>
<dbReference type="PROSITE" id="PS50850">
    <property type="entry name" value="MFS"/>
    <property type="match status" value="1"/>
</dbReference>
<evidence type="ECO:0000256" key="6">
    <source>
        <dbReference type="ARBA" id="ARBA00023136"/>
    </source>
</evidence>
<keyword evidence="3" id="KW-0813">Transport</keyword>
<evidence type="ECO:0000256" key="7">
    <source>
        <dbReference type="SAM" id="Phobius"/>
    </source>
</evidence>
<gene>
    <name evidence="9" type="ORF">WICPIJ_009613</name>
</gene>
<name>A0A9P8TD92_WICPI</name>
<evidence type="ECO:0000256" key="3">
    <source>
        <dbReference type="ARBA" id="ARBA00022448"/>
    </source>
</evidence>